<dbReference type="EC" id="2.4.-.-" evidence="7"/>
<evidence type="ECO:0000313" key="6">
    <source>
        <dbReference type="EMBL" id="MRY59534.1"/>
    </source>
</evidence>
<dbReference type="RefSeq" id="WP_022192407.1">
    <property type="nucleotide sequence ID" value="NZ_CDRH01000148.1"/>
</dbReference>
<evidence type="ECO:0000256" key="4">
    <source>
        <dbReference type="SAM" id="Phobius"/>
    </source>
</evidence>
<evidence type="ECO:0000313" key="7">
    <source>
        <dbReference type="EMBL" id="WET65705.1"/>
    </source>
</evidence>
<feature type="transmembrane region" description="Helical" evidence="4">
    <location>
        <begin position="322"/>
        <end position="338"/>
    </location>
</feature>
<name>A0A173RU53_PARDI</name>
<dbReference type="PANTHER" id="PTHR43630:SF1">
    <property type="entry name" value="POLY-BETA-1,6-N-ACETYL-D-GLUCOSAMINE SYNTHASE"/>
    <property type="match status" value="1"/>
</dbReference>
<evidence type="ECO:0000313" key="8">
    <source>
        <dbReference type="Proteomes" id="UP000095591"/>
    </source>
</evidence>
<feature type="transmembrane region" description="Helical" evidence="4">
    <location>
        <begin position="350"/>
        <end position="368"/>
    </location>
</feature>
<dbReference type="Proteomes" id="UP000463337">
    <property type="component" value="Unassembled WGS sequence"/>
</dbReference>
<feature type="transmembrane region" description="Helical" evidence="4">
    <location>
        <begin position="298"/>
        <end position="316"/>
    </location>
</feature>
<dbReference type="Proteomes" id="UP000095591">
    <property type="component" value="Unassembled WGS sequence"/>
</dbReference>
<reference evidence="5 8" key="1">
    <citation type="submission" date="2015-09" db="EMBL/GenBank/DDBJ databases">
        <authorList>
            <consortium name="Pathogen Informatics"/>
        </authorList>
    </citation>
    <scope>NUCLEOTIDE SEQUENCE [LARGE SCALE GENOMIC DNA]</scope>
    <source>
        <strain evidence="5 8">2789STDY5608872</strain>
    </source>
</reference>
<keyword evidence="3 6" id="KW-0808">Transferase</keyword>
<dbReference type="EMBL" id="CP120353">
    <property type="protein sequence ID" value="WET65705.1"/>
    <property type="molecule type" value="Genomic_DNA"/>
</dbReference>
<evidence type="ECO:0000256" key="3">
    <source>
        <dbReference type="ARBA" id="ARBA00022679"/>
    </source>
</evidence>
<protein>
    <submittedName>
        <fullName evidence="6">Glycosyltransferase</fullName>
        <ecNumber evidence="7">2.4.-.-</ecNumber>
    </submittedName>
    <submittedName>
        <fullName evidence="5">Predicted glycosyl hydrolase</fullName>
    </submittedName>
</protein>
<keyword evidence="4" id="KW-0812">Transmembrane</keyword>
<dbReference type="InterPro" id="IPR029044">
    <property type="entry name" value="Nucleotide-diphossugar_trans"/>
</dbReference>
<reference evidence="6 9" key="2">
    <citation type="journal article" date="2019" name="Nat. Med.">
        <title>A library of human gut bacterial isolates paired with longitudinal multiomics data enables mechanistic microbiome research.</title>
        <authorList>
            <person name="Poyet M."/>
            <person name="Groussin M."/>
            <person name="Gibbons S.M."/>
            <person name="Avila-Pacheco J."/>
            <person name="Jiang X."/>
            <person name="Kearney S.M."/>
            <person name="Perrotta A.R."/>
            <person name="Berdy B."/>
            <person name="Zhao S."/>
            <person name="Lieberman T.D."/>
            <person name="Swanson P.K."/>
            <person name="Smith M."/>
            <person name="Roesemann S."/>
            <person name="Alexander J.E."/>
            <person name="Rich S.A."/>
            <person name="Livny J."/>
            <person name="Vlamakis H."/>
            <person name="Clish C."/>
            <person name="Bullock K."/>
            <person name="Deik A."/>
            <person name="Scott J."/>
            <person name="Pierce K.A."/>
            <person name="Xavier R.J."/>
            <person name="Alm E.J."/>
        </authorList>
    </citation>
    <scope>NUCLEOTIDE SEQUENCE [LARGE SCALE GENOMIC DNA]</scope>
    <source>
        <strain evidence="6 9">BIOML-A41</strain>
    </source>
</reference>
<dbReference type="EMBL" id="WKLT01000017">
    <property type="protein sequence ID" value="MRY59534.1"/>
    <property type="molecule type" value="Genomic_DNA"/>
</dbReference>
<evidence type="ECO:0000256" key="2">
    <source>
        <dbReference type="ARBA" id="ARBA00022676"/>
    </source>
</evidence>
<dbReference type="Gene3D" id="3.90.550.10">
    <property type="entry name" value="Spore Coat Polysaccharide Biosynthesis Protein SpsA, Chain A"/>
    <property type="match status" value="1"/>
</dbReference>
<dbReference type="Proteomes" id="UP001221009">
    <property type="component" value="Chromosome"/>
</dbReference>
<sequence length="394" mass="46056">MHLLIYIDIALFIFIAFFIGYDLFFTLASFFRRRYRKHRSIRLQKFAVIFAAYKEDQVIQESVERILLQDYPADKYRVIVVSDHMREETNQALAKLPIELLTPDFKHSMKHKSITYALEYLKEGIDKVVILDADNLTDTDFLTRVNDITQDNIALQAHRTLKNDNTPIAVWDGISEEINNTIFRKGRVNVGISSSLIGSGMVFDFGWLKSHMPQCGTFAEDKELEIYLATENIFVDYAEDILVYDEKTSRQEVMARQRSRWFHAQLLAFSLIIRHLDLRTLNWNYMDKAVQWFPLPRILKLIIPSLLALAWSLTVFPLALKWYGLILVSILTYTLAIPRKMHTRKLYMNLSRLPFLFCVLIKGYIASLRRVKEKDTSFQSTPHDITIKNKENNG</sequence>
<gene>
    <name evidence="5" type="ORF">ERS852429_00664</name>
    <name evidence="6" type="ORF">GKD59_16780</name>
    <name evidence="7" type="ORF">P2T59_06875</name>
</gene>
<keyword evidence="2 7" id="KW-0328">Glycosyltransferase</keyword>
<accession>A0A173RU53</accession>
<dbReference type="AlphaFoldDB" id="A0A173RU53"/>
<feature type="transmembrane region" description="Helical" evidence="4">
    <location>
        <begin position="6"/>
        <end position="31"/>
    </location>
</feature>
<dbReference type="SUPFAM" id="SSF53448">
    <property type="entry name" value="Nucleotide-diphospho-sugar transferases"/>
    <property type="match status" value="1"/>
</dbReference>
<dbReference type="PANTHER" id="PTHR43630">
    <property type="entry name" value="POLY-BETA-1,6-N-ACETYL-D-GLUCOSAMINE SYNTHASE"/>
    <property type="match status" value="1"/>
</dbReference>
<keyword evidence="4" id="KW-0472">Membrane</keyword>
<proteinExistence type="inferred from homology"/>
<comment type="similarity">
    <text evidence="1">Belongs to the glycosyltransferase 2 family.</text>
</comment>
<dbReference type="EMBL" id="CYXP01000001">
    <property type="protein sequence ID" value="CUM80648.1"/>
    <property type="molecule type" value="Genomic_DNA"/>
</dbReference>
<dbReference type="GO" id="GO:0016787">
    <property type="term" value="F:hydrolase activity"/>
    <property type="evidence" value="ECO:0007669"/>
    <property type="project" value="UniProtKB-KW"/>
</dbReference>
<dbReference type="Pfam" id="PF13641">
    <property type="entry name" value="Glyco_tranf_2_3"/>
    <property type="match status" value="1"/>
</dbReference>
<keyword evidence="4" id="KW-1133">Transmembrane helix</keyword>
<evidence type="ECO:0000256" key="1">
    <source>
        <dbReference type="ARBA" id="ARBA00006739"/>
    </source>
</evidence>
<dbReference type="GO" id="GO:0016757">
    <property type="term" value="F:glycosyltransferase activity"/>
    <property type="evidence" value="ECO:0007669"/>
    <property type="project" value="UniProtKB-KW"/>
</dbReference>
<evidence type="ECO:0000313" key="9">
    <source>
        <dbReference type="Proteomes" id="UP000463337"/>
    </source>
</evidence>
<evidence type="ECO:0000313" key="5">
    <source>
        <dbReference type="EMBL" id="CUM80648.1"/>
    </source>
</evidence>
<organism evidence="5 8">
    <name type="scientific">Parabacteroides distasonis</name>
    <dbReference type="NCBI Taxonomy" id="823"/>
    <lineage>
        <taxon>Bacteria</taxon>
        <taxon>Pseudomonadati</taxon>
        <taxon>Bacteroidota</taxon>
        <taxon>Bacteroidia</taxon>
        <taxon>Bacteroidales</taxon>
        <taxon>Tannerellaceae</taxon>
        <taxon>Parabacteroides</taxon>
    </lineage>
</organism>
<reference evidence="7" key="3">
    <citation type="submission" date="2023-03" db="EMBL/GenBank/DDBJ databases">
        <title>Parabacteroides distasonis, a bacteria resistant against UC.</title>
        <authorList>
            <person name="Dai W."/>
        </authorList>
    </citation>
    <scope>NUCLEOTIDE SEQUENCE</scope>
    <source>
        <strain evidence="7">F1-28</strain>
    </source>
</reference>
<keyword evidence="5" id="KW-0378">Hydrolase</keyword>